<dbReference type="Proteomes" id="UP000012065">
    <property type="component" value="Unassembled WGS sequence"/>
</dbReference>
<dbReference type="InterPro" id="IPR045967">
    <property type="entry name" value="HAM1-like_N"/>
</dbReference>
<proteinExistence type="predicted"/>
<dbReference type="PANTHER" id="PTHR31138:SF1">
    <property type="entry name" value="PDZ DOMAIN-CONTAINING PROTEIN"/>
    <property type="match status" value="1"/>
</dbReference>
<dbReference type="PANTHER" id="PTHR31138">
    <property type="entry name" value="CHROMOSOME 19, WHOLE GENOME SHOTGUN SEQUENCE"/>
    <property type="match status" value="1"/>
</dbReference>
<dbReference type="EMBL" id="CAOJ01004447">
    <property type="protein sequence ID" value="CCO29211.1"/>
    <property type="molecule type" value="Genomic_DNA"/>
</dbReference>
<evidence type="ECO:0000256" key="1">
    <source>
        <dbReference type="SAM" id="MobiDB-lite"/>
    </source>
</evidence>
<protein>
    <recommendedName>
        <fullName evidence="2">HAM1-like N-terminal domain-containing protein</fullName>
    </recommendedName>
</protein>
<dbReference type="HOGENOM" id="CLU_1289725_0_0_1"/>
<dbReference type="Pfam" id="PF19343">
    <property type="entry name" value="HAM1_N"/>
    <property type="match status" value="1"/>
</dbReference>
<sequence>MKAPLSADAQALKQEGLQKKEQAKAEGDAHARDVQSRVEGVPDEEKGEVAKKSLREKILGVRDRVPQEHKDRANEQYDKTRDFLRDEFPEERRDQFIYRMKKVIVECQKHDDYQASIKWFLSAIETYHGHSRTVASTGQNSAQNVTSDPTLRLATRELRTLLERFANGQSMEPILQATGDLWDAAQKDEGLRAWFRKLDDYVRKRDSRRRPTIL</sequence>
<dbReference type="AlphaFoldDB" id="M5BQ28"/>
<organism evidence="3 4">
    <name type="scientific">Thanatephorus cucumeris (strain AG1-IB / isolate 7/3/14)</name>
    <name type="common">Lettuce bottom rot fungus</name>
    <name type="synonym">Rhizoctonia solani</name>
    <dbReference type="NCBI Taxonomy" id="1108050"/>
    <lineage>
        <taxon>Eukaryota</taxon>
        <taxon>Fungi</taxon>
        <taxon>Dikarya</taxon>
        <taxon>Basidiomycota</taxon>
        <taxon>Agaricomycotina</taxon>
        <taxon>Agaricomycetes</taxon>
        <taxon>Cantharellales</taxon>
        <taxon>Ceratobasidiaceae</taxon>
        <taxon>Rhizoctonia</taxon>
        <taxon>Rhizoctonia solani AG-1</taxon>
    </lineage>
</organism>
<name>M5BQ28_THACB</name>
<feature type="domain" description="HAM1-like N-terminal" evidence="2">
    <location>
        <begin position="11"/>
        <end position="204"/>
    </location>
</feature>
<feature type="compositionally biased region" description="Basic and acidic residues" evidence="1">
    <location>
        <begin position="16"/>
        <end position="36"/>
    </location>
</feature>
<feature type="region of interest" description="Disordered" evidence="1">
    <location>
        <begin position="1"/>
        <end position="52"/>
    </location>
</feature>
<evidence type="ECO:0000313" key="3">
    <source>
        <dbReference type="EMBL" id="CCO29211.1"/>
    </source>
</evidence>
<comment type="caution">
    <text evidence="3">The sequence shown here is derived from an EMBL/GenBank/DDBJ whole genome shotgun (WGS) entry which is preliminary data.</text>
</comment>
<evidence type="ECO:0000313" key="4">
    <source>
        <dbReference type="Proteomes" id="UP000012065"/>
    </source>
</evidence>
<feature type="compositionally biased region" description="Basic and acidic residues" evidence="1">
    <location>
        <begin position="43"/>
        <end position="52"/>
    </location>
</feature>
<reference evidence="3 4" key="1">
    <citation type="journal article" date="2013" name="J. Biotechnol.">
        <title>Establishment and interpretation of the genome sequence of the phytopathogenic fungus Rhizoctonia solani AG1-IB isolate 7/3/14.</title>
        <authorList>
            <person name="Wibberg D.W."/>
            <person name="Jelonek L.J."/>
            <person name="Rupp O.R."/>
            <person name="Hennig M.H."/>
            <person name="Eikmeyer F.E."/>
            <person name="Goesmann A.G."/>
            <person name="Hartmann A.H."/>
            <person name="Borriss R.B."/>
            <person name="Grosch R.G."/>
            <person name="Puehler A.P."/>
            <person name="Schlueter A.S."/>
        </authorList>
    </citation>
    <scope>NUCLEOTIDE SEQUENCE [LARGE SCALE GENOMIC DNA]</scope>
    <source>
        <strain evidence="4">AG1-IB / isolate 7/3/14</strain>
    </source>
</reference>
<evidence type="ECO:0000259" key="2">
    <source>
        <dbReference type="Pfam" id="PF19343"/>
    </source>
</evidence>
<accession>M5BQ28</accession>
<gene>
    <name evidence="3" type="ORF">BN14_03216</name>
</gene>